<evidence type="ECO:0000256" key="7">
    <source>
        <dbReference type="ARBA" id="ARBA00023295"/>
    </source>
</evidence>
<gene>
    <name evidence="13" type="primary">xlnA</name>
</gene>
<keyword evidence="4 11" id="KW-0732">Signal</keyword>
<keyword evidence="6 9" id="KW-0119">Carbohydrate metabolism</keyword>
<feature type="signal peptide" evidence="11">
    <location>
        <begin position="1"/>
        <end position="29"/>
    </location>
</feature>
<dbReference type="InterPro" id="IPR044846">
    <property type="entry name" value="GH10"/>
</dbReference>
<dbReference type="Pfam" id="PF00331">
    <property type="entry name" value="Glyco_hydro_10"/>
    <property type="match status" value="1"/>
</dbReference>
<feature type="chain" id="PRO_5002550612" description="Beta-xylanase" evidence="11">
    <location>
        <begin position="30"/>
        <end position="447"/>
    </location>
</feature>
<reference evidence="13" key="1">
    <citation type="submission" date="2015-04" db="EMBL/GenBank/DDBJ databases">
        <authorList>
            <person name="Mohamadi H."/>
            <person name="Shafiei M."/>
            <person name="Galehdari H."/>
        </authorList>
    </citation>
    <scope>NUCLEOTIDE SEQUENCE</scope>
    <source>
        <strain evidence="13">F</strain>
    </source>
</reference>
<evidence type="ECO:0000256" key="2">
    <source>
        <dbReference type="ARBA" id="ARBA00007495"/>
    </source>
</evidence>
<feature type="region of interest" description="Disordered" evidence="10">
    <location>
        <begin position="31"/>
        <end position="93"/>
    </location>
</feature>
<sequence>MPSAIYRRAAAAVLCASALTLTMGGAADAAPGAGQGANGVGVDQRSENAPEHAGTPGRPEHAGAPGRPDHAGGGQTCQFGSADGAGDPARDSLAGVAPESMVIGNIAAGGGHHTDADYPDPFPDDPEYRDVLAADFSSVTPENYLKWETLRPAEGEYDFEQADAVVAWAQENGLDVRGHALLWHSQNPDWLEDGDYGAEELRAILEDHVRTVVSRYAGCIDQWDVANEIFTGEGELRTEENIWLRELGPEILDDIFRWAHEEDPEATLFYNDYNAEGLNAKTDAYHQLVVEQLERGVPVGGFGAQSHLSMQYGFDDSLQANMERFDALGVKTAITEIDVRGEVGEDGRMSPEDRAGAAERYAQVLDACLAVEGCTSFTVWGTLDEHSWVPGTFPGEGDALIMEGDYERKPSYCTLQRALVEHTEGAAAWEQDGAFSECRGILDEAGV</sequence>
<keyword evidence="5 9" id="KW-0378">Hydrolase</keyword>
<keyword evidence="7 9" id="KW-0326">Glycosidase</keyword>
<evidence type="ECO:0000256" key="10">
    <source>
        <dbReference type="SAM" id="MobiDB-lite"/>
    </source>
</evidence>
<accession>A0A0G2YH69</accession>
<evidence type="ECO:0000256" key="11">
    <source>
        <dbReference type="SAM" id="SignalP"/>
    </source>
</evidence>
<dbReference type="PANTHER" id="PTHR31490:SF88">
    <property type="entry name" value="BETA-XYLANASE"/>
    <property type="match status" value="1"/>
</dbReference>
<keyword evidence="3 13" id="KW-0858">Xylan degradation</keyword>
<evidence type="ECO:0000256" key="4">
    <source>
        <dbReference type="ARBA" id="ARBA00022729"/>
    </source>
</evidence>
<evidence type="ECO:0000256" key="5">
    <source>
        <dbReference type="ARBA" id="ARBA00022801"/>
    </source>
</evidence>
<comment type="similarity">
    <text evidence="2 9">Belongs to the glycosyl hydrolase 10 (cellulase F) family.</text>
</comment>
<dbReference type="GO" id="GO:0045493">
    <property type="term" value="P:xylan catabolic process"/>
    <property type="evidence" value="ECO:0007669"/>
    <property type="project" value="UniProtKB-KW"/>
</dbReference>
<evidence type="ECO:0000256" key="8">
    <source>
        <dbReference type="ARBA" id="ARBA00023326"/>
    </source>
</evidence>
<feature type="region of interest" description="Disordered" evidence="10">
    <location>
        <begin position="106"/>
        <end position="126"/>
    </location>
</feature>
<dbReference type="PRINTS" id="PR00134">
    <property type="entry name" value="GLHYDRLASE10"/>
</dbReference>
<dbReference type="GO" id="GO:0031176">
    <property type="term" value="F:endo-1,4-beta-xylanase activity"/>
    <property type="evidence" value="ECO:0007669"/>
    <property type="project" value="UniProtKB-EC"/>
</dbReference>
<dbReference type="PANTHER" id="PTHR31490">
    <property type="entry name" value="GLYCOSYL HYDROLASE"/>
    <property type="match status" value="1"/>
</dbReference>
<organism evidence="13">
    <name type="scientific">Nesterenkonia sp. F</name>
    <dbReference type="NCBI Taxonomy" id="795955"/>
    <lineage>
        <taxon>Bacteria</taxon>
        <taxon>Bacillati</taxon>
        <taxon>Actinomycetota</taxon>
        <taxon>Actinomycetes</taxon>
        <taxon>Micrococcales</taxon>
        <taxon>Micrococcaceae</taxon>
        <taxon>Nesterenkonia</taxon>
    </lineage>
</organism>
<name>A0A0G2YH69_9MICC</name>
<proteinExistence type="inferred from homology"/>
<dbReference type="InterPro" id="IPR001000">
    <property type="entry name" value="GH10_dom"/>
</dbReference>
<evidence type="ECO:0000256" key="3">
    <source>
        <dbReference type="ARBA" id="ARBA00022651"/>
    </source>
</evidence>
<dbReference type="Gene3D" id="3.20.20.80">
    <property type="entry name" value="Glycosidases"/>
    <property type="match status" value="1"/>
</dbReference>
<evidence type="ECO:0000256" key="9">
    <source>
        <dbReference type="RuleBase" id="RU361174"/>
    </source>
</evidence>
<dbReference type="SMART" id="SM00633">
    <property type="entry name" value="Glyco_10"/>
    <property type="match status" value="1"/>
</dbReference>
<evidence type="ECO:0000313" key="13">
    <source>
        <dbReference type="EMBL" id="AKI87754.1"/>
    </source>
</evidence>
<dbReference type="PROSITE" id="PS51760">
    <property type="entry name" value="GH10_2"/>
    <property type="match status" value="1"/>
</dbReference>
<evidence type="ECO:0000259" key="12">
    <source>
        <dbReference type="PROSITE" id="PS51760"/>
    </source>
</evidence>
<dbReference type="InterPro" id="IPR017853">
    <property type="entry name" value="GH"/>
</dbReference>
<protein>
    <recommendedName>
        <fullName evidence="9">Beta-xylanase</fullName>
        <ecNumber evidence="9">3.2.1.8</ecNumber>
    </recommendedName>
</protein>
<evidence type="ECO:0000256" key="6">
    <source>
        <dbReference type="ARBA" id="ARBA00023277"/>
    </source>
</evidence>
<dbReference type="EC" id="3.2.1.8" evidence="9"/>
<evidence type="ECO:0000256" key="1">
    <source>
        <dbReference type="ARBA" id="ARBA00000681"/>
    </source>
</evidence>
<dbReference type="RefSeq" id="WP_010524018.1">
    <property type="nucleotide sequence ID" value="NZ_AFRW01000022.1"/>
</dbReference>
<comment type="catalytic activity">
    <reaction evidence="1 9">
        <text>Endohydrolysis of (1-&gt;4)-beta-D-xylosidic linkages in xylans.</text>
        <dbReference type="EC" id="3.2.1.8"/>
    </reaction>
</comment>
<feature type="domain" description="GH10" evidence="12">
    <location>
        <begin position="115"/>
        <end position="418"/>
    </location>
</feature>
<keyword evidence="8 9" id="KW-0624">Polysaccharide degradation</keyword>
<dbReference type="AlphaFoldDB" id="A0A0G2YH69"/>
<dbReference type="SUPFAM" id="SSF51445">
    <property type="entry name" value="(Trans)glycosidases"/>
    <property type="match status" value="1"/>
</dbReference>
<dbReference type="EMBL" id="KR264979">
    <property type="protein sequence ID" value="AKI87754.1"/>
    <property type="molecule type" value="Genomic_DNA"/>
</dbReference>